<protein>
    <recommendedName>
        <fullName evidence="3">Right handed beta helix domain-containing protein</fullName>
    </recommendedName>
</protein>
<evidence type="ECO:0008006" key="3">
    <source>
        <dbReference type="Google" id="ProtNLM"/>
    </source>
</evidence>
<reference evidence="1 2" key="1">
    <citation type="submission" date="2019-03" db="EMBL/GenBank/DDBJ databases">
        <title>Single cell metagenomics reveals metabolic interactions within the superorganism composed of flagellate Streblomastix strix and complex community of Bacteroidetes bacteria on its surface.</title>
        <authorList>
            <person name="Treitli S.C."/>
            <person name="Kolisko M."/>
            <person name="Husnik F."/>
            <person name="Keeling P."/>
            <person name="Hampl V."/>
        </authorList>
    </citation>
    <scope>NUCLEOTIDE SEQUENCE [LARGE SCALE GENOMIC DNA]</scope>
    <source>
        <strain evidence="1">ST1C</strain>
    </source>
</reference>
<gene>
    <name evidence="1" type="ORF">EZS28_017163</name>
</gene>
<name>A0A5J4VXQ7_9EUKA</name>
<dbReference type="AlphaFoldDB" id="A0A5J4VXQ7"/>
<dbReference type="EMBL" id="SNRW01004427">
    <property type="protein sequence ID" value="KAA6387312.1"/>
    <property type="molecule type" value="Genomic_DNA"/>
</dbReference>
<dbReference type="Proteomes" id="UP000324800">
    <property type="component" value="Unassembled WGS sequence"/>
</dbReference>
<dbReference type="OrthoDB" id="76083at2759"/>
<evidence type="ECO:0000313" key="2">
    <source>
        <dbReference type="Proteomes" id="UP000324800"/>
    </source>
</evidence>
<organism evidence="1 2">
    <name type="scientific">Streblomastix strix</name>
    <dbReference type="NCBI Taxonomy" id="222440"/>
    <lineage>
        <taxon>Eukaryota</taxon>
        <taxon>Metamonada</taxon>
        <taxon>Preaxostyla</taxon>
        <taxon>Oxymonadida</taxon>
        <taxon>Streblomastigidae</taxon>
        <taxon>Streblomastix</taxon>
    </lineage>
</organism>
<comment type="caution">
    <text evidence="1">The sequence shown here is derived from an EMBL/GenBank/DDBJ whole genome shotgun (WGS) entry which is preliminary data.</text>
</comment>
<sequence>MQTSVYQIITHTVSYSNIFVKDIEYFRSKYIFIDCKSSHYGGALELTIGTAAESTLKNLSFNRCDALQAGGAIYVSLSDGGKLTISELCSFADCKTYSDSSLYSGSGGAIQAYIGLNSQLILEDTITFDRCTNGSGGGMCIRLAEYGSVRQTGSCFFTECKSQNGGGLDIETSRPNYDIQLLGNMQFEGCESDYEGGGFKLYCNKAGSVTINGMLFHNCNTTGAGGGFSYNGYDGAQMTITDKVTFNNCNSQYNGGGGMYMTVRDSESMINITG</sequence>
<proteinExistence type="predicted"/>
<accession>A0A5J4VXQ7</accession>
<evidence type="ECO:0000313" key="1">
    <source>
        <dbReference type="EMBL" id="KAA6387312.1"/>
    </source>
</evidence>